<sequence length="248" mass="28065">MLLCSSSVHATGQTWLDISFVRTAFLDVALKNEYSSGDKPLVKWQQPIKIWVKHKVGDQDLHDELVDAHLQHLQQVTNHPIYRVATREQANVVWIFTRESLWQQDISQEMGKDALQHIRGAICKASYRTSVQNKEIVKATIIIPVDQSRAHGKLLACIVEEITQVMGLPNDSQLAYPSIFNDYTPDDLLSPLDVVLLKLLYEPSLKSGMTKSQVAKQLDVLLPQYQRSGLLKDAVNISRSAPLRKMLE</sequence>
<comment type="caution">
    <text evidence="1">The sequence shown here is derived from an EMBL/GenBank/DDBJ whole genome shotgun (WGS) entry which is preliminary data.</text>
</comment>
<evidence type="ECO:0000313" key="1">
    <source>
        <dbReference type="EMBL" id="ROV58655.1"/>
    </source>
</evidence>
<proteinExistence type="predicted"/>
<dbReference type="Proteomes" id="UP000278792">
    <property type="component" value="Unassembled WGS sequence"/>
</dbReference>
<protein>
    <submittedName>
        <fullName evidence="1">DUF2927 domain-containing protein</fullName>
    </submittedName>
</protein>
<dbReference type="EMBL" id="RKIK01000068">
    <property type="protein sequence ID" value="ROV58655.1"/>
    <property type="molecule type" value="Genomic_DNA"/>
</dbReference>
<gene>
    <name evidence="1" type="ORF">EGH82_17455</name>
</gene>
<organism evidence="1 2">
    <name type="scientific">Vibrio ponticus</name>
    <dbReference type="NCBI Taxonomy" id="265668"/>
    <lineage>
        <taxon>Bacteria</taxon>
        <taxon>Pseudomonadati</taxon>
        <taxon>Pseudomonadota</taxon>
        <taxon>Gammaproteobacteria</taxon>
        <taxon>Vibrionales</taxon>
        <taxon>Vibrionaceae</taxon>
        <taxon>Vibrio</taxon>
    </lineage>
</organism>
<dbReference type="AlphaFoldDB" id="A0A3N3DVU7"/>
<dbReference type="InterPro" id="IPR021323">
    <property type="entry name" value="DUF2927"/>
</dbReference>
<dbReference type="Pfam" id="PF11150">
    <property type="entry name" value="DUF2927"/>
    <property type="match status" value="1"/>
</dbReference>
<name>A0A3N3DVU7_9VIBR</name>
<evidence type="ECO:0000313" key="2">
    <source>
        <dbReference type="Proteomes" id="UP000278792"/>
    </source>
</evidence>
<reference evidence="1 2" key="1">
    <citation type="submission" date="2018-11" db="EMBL/GenBank/DDBJ databases">
        <title>Vibrio ponticus strain CAIM 1751 pathogenic for the snapper Lutjanus guttatus.</title>
        <authorList>
            <person name="Soto-Rodriguez S."/>
            <person name="Lozano-Olvera R."/>
            <person name="Gomez-Gil B."/>
        </authorList>
    </citation>
    <scope>NUCLEOTIDE SEQUENCE [LARGE SCALE GENOMIC DNA]</scope>
    <source>
        <strain evidence="1 2">CAIM 1751</strain>
    </source>
</reference>
<accession>A0A3N3DVU7</accession>